<keyword evidence="1" id="KW-0479">Metal-binding</keyword>
<name>A0A9P4T5H7_CURKU</name>
<keyword evidence="2" id="KW-0186">Copper</keyword>
<evidence type="ECO:0000256" key="3">
    <source>
        <dbReference type="SAM" id="MobiDB-lite"/>
    </source>
</evidence>
<dbReference type="PANTHER" id="PTHR34883:SF17">
    <property type="entry name" value="CUPREDOXIN"/>
    <property type="match status" value="1"/>
</dbReference>
<accession>A0A9P4T5H7</accession>
<feature type="signal peptide" evidence="4">
    <location>
        <begin position="1"/>
        <end position="18"/>
    </location>
</feature>
<dbReference type="InterPro" id="IPR052953">
    <property type="entry name" value="Ser-rich/MCO-related"/>
</dbReference>
<dbReference type="Gene3D" id="2.60.40.420">
    <property type="entry name" value="Cupredoxins - blue copper proteins"/>
    <property type="match status" value="1"/>
</dbReference>
<feature type="region of interest" description="Disordered" evidence="3">
    <location>
        <begin position="144"/>
        <end position="177"/>
    </location>
</feature>
<evidence type="ECO:0000313" key="7">
    <source>
        <dbReference type="Proteomes" id="UP000801428"/>
    </source>
</evidence>
<proteinExistence type="predicted"/>
<dbReference type="Pfam" id="PF00127">
    <property type="entry name" value="Copper-bind"/>
    <property type="match status" value="1"/>
</dbReference>
<dbReference type="SUPFAM" id="SSF49503">
    <property type="entry name" value="Cupredoxins"/>
    <property type="match status" value="1"/>
</dbReference>
<feature type="domain" description="Blue (type 1) copper" evidence="5">
    <location>
        <begin position="22"/>
        <end position="121"/>
    </location>
</feature>
<gene>
    <name evidence="6" type="ORF">E8E13_000808</name>
</gene>
<feature type="compositionally biased region" description="Low complexity" evidence="3">
    <location>
        <begin position="160"/>
        <end position="177"/>
    </location>
</feature>
<keyword evidence="7" id="KW-1185">Reference proteome</keyword>
<keyword evidence="4" id="KW-0732">Signal</keyword>
<reference evidence="6" key="1">
    <citation type="submission" date="2019-04" db="EMBL/GenBank/DDBJ databases">
        <title>Sequencing of skin fungus with MAO and IRED activity.</title>
        <authorList>
            <person name="Marsaioli A.J."/>
            <person name="Bonatto J.M.C."/>
            <person name="Reis Junior O."/>
        </authorList>
    </citation>
    <scope>NUCLEOTIDE SEQUENCE</scope>
    <source>
        <strain evidence="6">30M1</strain>
    </source>
</reference>
<dbReference type="CDD" id="cd00920">
    <property type="entry name" value="Cupredoxin"/>
    <property type="match status" value="1"/>
</dbReference>
<evidence type="ECO:0000256" key="1">
    <source>
        <dbReference type="ARBA" id="ARBA00022723"/>
    </source>
</evidence>
<dbReference type="InterPro" id="IPR008972">
    <property type="entry name" value="Cupredoxin"/>
</dbReference>
<comment type="caution">
    <text evidence="6">The sequence shown here is derived from an EMBL/GenBank/DDBJ whole genome shotgun (WGS) entry which is preliminary data.</text>
</comment>
<dbReference type="GO" id="GO:0009055">
    <property type="term" value="F:electron transfer activity"/>
    <property type="evidence" value="ECO:0007669"/>
    <property type="project" value="InterPro"/>
</dbReference>
<organism evidence="6 7">
    <name type="scientific">Curvularia kusanoi</name>
    <name type="common">Cochliobolus kusanoi</name>
    <dbReference type="NCBI Taxonomy" id="90978"/>
    <lineage>
        <taxon>Eukaryota</taxon>
        <taxon>Fungi</taxon>
        <taxon>Dikarya</taxon>
        <taxon>Ascomycota</taxon>
        <taxon>Pezizomycotina</taxon>
        <taxon>Dothideomycetes</taxon>
        <taxon>Pleosporomycetidae</taxon>
        <taxon>Pleosporales</taxon>
        <taxon>Pleosporineae</taxon>
        <taxon>Pleosporaceae</taxon>
        <taxon>Curvularia</taxon>
    </lineage>
</organism>
<feature type="chain" id="PRO_5040150614" description="Blue (type 1) copper domain-containing protein" evidence="4">
    <location>
        <begin position="19"/>
        <end position="203"/>
    </location>
</feature>
<dbReference type="AlphaFoldDB" id="A0A9P4T5H7"/>
<dbReference type="PANTHER" id="PTHR34883">
    <property type="entry name" value="SERINE-RICH PROTEIN, PUTATIVE-RELATED-RELATED"/>
    <property type="match status" value="1"/>
</dbReference>
<evidence type="ECO:0000256" key="4">
    <source>
        <dbReference type="SAM" id="SignalP"/>
    </source>
</evidence>
<sequence>MHFTTVFAATALVSSAFAADHKVAVGTQKGELVFKPDTITAAQGDTVSFHFWPKNHSVAQAAFNSPCAPMNNGFWSGFVPTTDTQNTANWTYTYEVTNASAPIWFYCTQGKHCQEGMVGVINPPSSGARTLAAFKNASASASTNVSPTVKAGTGGNLTQSSGSSSSPSGTASGSPASATGAASQMSGSIAFAGLAGAFAYFLM</sequence>
<dbReference type="OrthoDB" id="2331100at2759"/>
<dbReference type="GO" id="GO:0005507">
    <property type="term" value="F:copper ion binding"/>
    <property type="evidence" value="ECO:0007669"/>
    <property type="project" value="InterPro"/>
</dbReference>
<evidence type="ECO:0000259" key="5">
    <source>
        <dbReference type="Pfam" id="PF00127"/>
    </source>
</evidence>
<protein>
    <recommendedName>
        <fullName evidence="5">Blue (type 1) copper domain-containing protein</fullName>
    </recommendedName>
</protein>
<dbReference type="Proteomes" id="UP000801428">
    <property type="component" value="Unassembled WGS sequence"/>
</dbReference>
<dbReference type="EMBL" id="SWKU01000032">
    <property type="protein sequence ID" value="KAF2995504.1"/>
    <property type="molecule type" value="Genomic_DNA"/>
</dbReference>
<evidence type="ECO:0000313" key="6">
    <source>
        <dbReference type="EMBL" id="KAF2995504.1"/>
    </source>
</evidence>
<evidence type="ECO:0000256" key="2">
    <source>
        <dbReference type="ARBA" id="ARBA00023008"/>
    </source>
</evidence>
<dbReference type="InterPro" id="IPR000923">
    <property type="entry name" value="BlueCu_1"/>
</dbReference>